<feature type="transmembrane region" description="Helical" evidence="1">
    <location>
        <begin position="6"/>
        <end position="27"/>
    </location>
</feature>
<protein>
    <recommendedName>
        <fullName evidence="4">Transporter family-2 protein</fullName>
    </recommendedName>
</protein>
<dbReference type="Proteomes" id="UP001458946">
    <property type="component" value="Unassembled WGS sequence"/>
</dbReference>
<dbReference type="Pfam" id="PF04657">
    <property type="entry name" value="DMT_YdcZ"/>
    <property type="match status" value="1"/>
</dbReference>
<comment type="caution">
    <text evidence="2">The sequence shown here is derived from an EMBL/GenBank/DDBJ whole genome shotgun (WGS) entry which is preliminary data.</text>
</comment>
<keyword evidence="1" id="KW-0812">Transmembrane</keyword>
<proteinExistence type="predicted"/>
<feature type="transmembrane region" description="Helical" evidence="1">
    <location>
        <begin position="125"/>
        <end position="142"/>
    </location>
</feature>
<reference evidence="2 3" key="1">
    <citation type="submission" date="2024-02" db="EMBL/GenBank/DDBJ databases">
        <title>Deinococcus xinjiangensis NBRC 107630.</title>
        <authorList>
            <person name="Ichikawa N."/>
            <person name="Katano-Makiyama Y."/>
            <person name="Hidaka K."/>
        </authorList>
    </citation>
    <scope>NUCLEOTIDE SEQUENCE [LARGE SCALE GENOMIC DNA]</scope>
    <source>
        <strain evidence="2 3">NBRC 107630</strain>
    </source>
</reference>
<sequence length="157" mass="16104">MNWLVLLGTIGAGLGLSVGAAFNLRLLQAVRVPLAASLVNFAGGAIILFALWALGLDGHRPDHWPPAWTLLGGVLGATYVTLNIVGAARYGIGVSTVAVTLGQVLGALLITSQGWFGQQAQSPSWKAWLSAVLLLGAVGLLARDRVQAAKSAGQAGK</sequence>
<accession>A0ABP9VFM1</accession>
<dbReference type="RefSeq" id="WP_353543978.1">
    <property type="nucleotide sequence ID" value="NZ_BAABRN010000080.1"/>
</dbReference>
<dbReference type="PANTHER" id="PTHR34821:SF2">
    <property type="entry name" value="INNER MEMBRANE PROTEIN YDCZ"/>
    <property type="match status" value="1"/>
</dbReference>
<organism evidence="2 3">
    <name type="scientific">Deinococcus xinjiangensis</name>
    <dbReference type="NCBI Taxonomy" id="457454"/>
    <lineage>
        <taxon>Bacteria</taxon>
        <taxon>Thermotogati</taxon>
        <taxon>Deinococcota</taxon>
        <taxon>Deinococci</taxon>
        <taxon>Deinococcales</taxon>
        <taxon>Deinococcaceae</taxon>
        <taxon>Deinococcus</taxon>
    </lineage>
</organism>
<evidence type="ECO:0000313" key="2">
    <source>
        <dbReference type="EMBL" id="GAA5504013.1"/>
    </source>
</evidence>
<feature type="transmembrane region" description="Helical" evidence="1">
    <location>
        <begin position="92"/>
        <end position="113"/>
    </location>
</feature>
<name>A0ABP9VFM1_9DEIO</name>
<dbReference type="PANTHER" id="PTHR34821">
    <property type="entry name" value="INNER MEMBRANE PROTEIN YDCZ"/>
    <property type="match status" value="1"/>
</dbReference>
<keyword evidence="1" id="KW-0472">Membrane</keyword>
<keyword evidence="1" id="KW-1133">Transmembrane helix</keyword>
<dbReference type="InterPro" id="IPR006750">
    <property type="entry name" value="YdcZ"/>
</dbReference>
<feature type="transmembrane region" description="Helical" evidence="1">
    <location>
        <begin position="34"/>
        <end position="55"/>
    </location>
</feature>
<feature type="transmembrane region" description="Helical" evidence="1">
    <location>
        <begin position="67"/>
        <end position="85"/>
    </location>
</feature>
<evidence type="ECO:0000256" key="1">
    <source>
        <dbReference type="SAM" id="Phobius"/>
    </source>
</evidence>
<keyword evidence="3" id="KW-1185">Reference proteome</keyword>
<evidence type="ECO:0008006" key="4">
    <source>
        <dbReference type="Google" id="ProtNLM"/>
    </source>
</evidence>
<evidence type="ECO:0000313" key="3">
    <source>
        <dbReference type="Proteomes" id="UP001458946"/>
    </source>
</evidence>
<gene>
    <name evidence="2" type="ORF">Dxin01_03781</name>
</gene>
<dbReference type="EMBL" id="BAABRN010000080">
    <property type="protein sequence ID" value="GAA5504013.1"/>
    <property type="molecule type" value="Genomic_DNA"/>
</dbReference>